<dbReference type="GO" id="GO:0010283">
    <property type="term" value="F:pinoresinol reductase activity"/>
    <property type="evidence" value="ECO:0007669"/>
    <property type="project" value="UniProtKB-ARBA"/>
</dbReference>
<dbReference type="SUPFAM" id="SSF51735">
    <property type="entry name" value="NAD(P)-binding Rossmann-fold domains"/>
    <property type="match status" value="1"/>
</dbReference>
<dbReference type="Proteomes" id="UP000806378">
    <property type="component" value="Unassembled WGS sequence"/>
</dbReference>
<reference evidence="5" key="1">
    <citation type="submission" date="2020-05" db="EMBL/GenBank/DDBJ databases">
        <title>WGS assembly of Corymbia citriodora subspecies variegata.</title>
        <authorList>
            <person name="Barry K."/>
            <person name="Hundley H."/>
            <person name="Shu S."/>
            <person name="Jenkins J."/>
            <person name="Grimwood J."/>
            <person name="Baten A."/>
        </authorList>
    </citation>
    <scope>NUCLEOTIDE SEQUENCE</scope>
    <source>
        <strain evidence="5">CV2-018</strain>
    </source>
</reference>
<keyword evidence="6" id="KW-1185">Reference proteome</keyword>
<dbReference type="InterPro" id="IPR008030">
    <property type="entry name" value="NmrA-like"/>
</dbReference>
<accession>A0A8T0CPH3</accession>
<keyword evidence="2" id="KW-0521">NADP</keyword>
<dbReference type="InterPro" id="IPR045312">
    <property type="entry name" value="PCBER-like"/>
</dbReference>
<comment type="caution">
    <text evidence="5">The sequence shown here is derived from an EMBL/GenBank/DDBJ whole genome shotgun (WGS) entry which is preliminary data.</text>
</comment>
<protein>
    <recommendedName>
        <fullName evidence="4">NmrA-like domain-containing protein</fullName>
    </recommendedName>
</protein>
<dbReference type="Gramene" id="rna-gnl|WGS:JABURB|Cocit.L0640.1">
    <property type="protein sequence ID" value="cds-KAF7849558.1"/>
    <property type="gene ID" value="gene-BT93_L0640"/>
</dbReference>
<keyword evidence="3" id="KW-0560">Oxidoreductase</keyword>
<dbReference type="OrthoDB" id="419598at2759"/>
<evidence type="ECO:0000259" key="4">
    <source>
        <dbReference type="Pfam" id="PF05368"/>
    </source>
</evidence>
<dbReference type="GO" id="GO:0009807">
    <property type="term" value="P:lignan biosynthetic process"/>
    <property type="evidence" value="ECO:0007669"/>
    <property type="project" value="UniProtKB-ARBA"/>
</dbReference>
<name>A0A8T0CPH3_CORYI</name>
<dbReference type="PANTHER" id="PTHR43349:SF4">
    <property type="entry name" value="PINORESINOL REDUCTASE 1-RELATED"/>
    <property type="match status" value="1"/>
</dbReference>
<dbReference type="CDD" id="cd05259">
    <property type="entry name" value="PCBER_SDR_a"/>
    <property type="match status" value="1"/>
</dbReference>
<dbReference type="Pfam" id="PF05368">
    <property type="entry name" value="NmrA"/>
    <property type="match status" value="1"/>
</dbReference>
<evidence type="ECO:0000256" key="1">
    <source>
        <dbReference type="ARBA" id="ARBA00005725"/>
    </source>
</evidence>
<dbReference type="AlphaFoldDB" id="A0A8T0CPH3"/>
<comment type="similarity">
    <text evidence="1">Belongs to the NmrA-type oxidoreductase family. Isoflavone reductase subfamily.</text>
</comment>
<dbReference type="Gene3D" id="3.40.50.720">
    <property type="entry name" value="NAD(P)-binding Rossmann-like Domain"/>
    <property type="match status" value="1"/>
</dbReference>
<sequence>MAKSKVLVVGGTGYIGRRLVRASLDLGHPTYVLQRLEIGLDIEKLQMLLSFKRCGAHLIEGSFSDPRSLVDAVRQVDVVICAMSGVHFRSHNILMQLKLVEAIKEAGNVKRFLPSEFGVDPALMGHAIEPGKVTFDEKMEVRKAIEEAKIPFTYISANCFAGYFVGNLSQLSSLTPPKDIVYLYGDGNVRAVFLNEDDIATFAIKTIEDPRTLNKTVYLRPPENILSQRQLVEMWEKLSGRTLEKKSISAENFLASMKGLDYAQQVGMGHFYHIFYEGCLTNFEIGEDAEEASQLYPEVQYTHMDEYLKIYA</sequence>
<proteinExistence type="inferred from homology"/>
<dbReference type="Gene3D" id="3.90.25.10">
    <property type="entry name" value="UDP-galactose 4-epimerase, domain 1"/>
    <property type="match status" value="1"/>
</dbReference>
<dbReference type="EMBL" id="MU089750">
    <property type="protein sequence ID" value="KAF7849558.1"/>
    <property type="molecule type" value="Genomic_DNA"/>
</dbReference>
<evidence type="ECO:0000313" key="5">
    <source>
        <dbReference type="EMBL" id="KAF7849558.1"/>
    </source>
</evidence>
<evidence type="ECO:0000256" key="3">
    <source>
        <dbReference type="ARBA" id="ARBA00023002"/>
    </source>
</evidence>
<dbReference type="InterPro" id="IPR050608">
    <property type="entry name" value="NmrA-type/Isoflavone_red_sf"/>
</dbReference>
<dbReference type="InterPro" id="IPR036291">
    <property type="entry name" value="NAD(P)-bd_dom_sf"/>
</dbReference>
<gene>
    <name evidence="5" type="ORF">BT93_L0640</name>
</gene>
<evidence type="ECO:0000313" key="6">
    <source>
        <dbReference type="Proteomes" id="UP000806378"/>
    </source>
</evidence>
<feature type="domain" description="NmrA-like" evidence="4">
    <location>
        <begin position="3"/>
        <end position="308"/>
    </location>
</feature>
<dbReference type="PANTHER" id="PTHR43349">
    <property type="entry name" value="PINORESINOL REDUCTASE-RELATED"/>
    <property type="match status" value="1"/>
</dbReference>
<organism evidence="5 6">
    <name type="scientific">Corymbia citriodora subsp. variegata</name>
    <dbReference type="NCBI Taxonomy" id="360336"/>
    <lineage>
        <taxon>Eukaryota</taxon>
        <taxon>Viridiplantae</taxon>
        <taxon>Streptophyta</taxon>
        <taxon>Embryophyta</taxon>
        <taxon>Tracheophyta</taxon>
        <taxon>Spermatophyta</taxon>
        <taxon>Magnoliopsida</taxon>
        <taxon>eudicotyledons</taxon>
        <taxon>Gunneridae</taxon>
        <taxon>Pentapetalae</taxon>
        <taxon>rosids</taxon>
        <taxon>malvids</taxon>
        <taxon>Myrtales</taxon>
        <taxon>Myrtaceae</taxon>
        <taxon>Myrtoideae</taxon>
        <taxon>Eucalypteae</taxon>
        <taxon>Corymbia</taxon>
    </lineage>
</organism>
<evidence type="ECO:0000256" key="2">
    <source>
        <dbReference type="ARBA" id="ARBA00022857"/>
    </source>
</evidence>